<protein>
    <submittedName>
        <fullName evidence="1">Uncharacterized protein</fullName>
    </submittedName>
</protein>
<dbReference type="AlphaFoldDB" id="A0A177NN00"/>
<dbReference type="OrthoDB" id="5573862at2"/>
<evidence type="ECO:0000313" key="2">
    <source>
        <dbReference type="Proteomes" id="UP000077857"/>
    </source>
</evidence>
<dbReference type="KEGG" id="mko:MKLM6_3023"/>
<comment type="caution">
    <text evidence="1">The sequence shown here is derived from an EMBL/GenBank/DDBJ whole genome shotgun (WGS) entry which is preliminary data.</text>
</comment>
<accession>A0A177NN00</accession>
<organism evidence="1 2">
    <name type="scientific">Methylomonas koyamae</name>
    <dbReference type="NCBI Taxonomy" id="702114"/>
    <lineage>
        <taxon>Bacteria</taxon>
        <taxon>Pseudomonadati</taxon>
        <taxon>Pseudomonadota</taxon>
        <taxon>Gammaproteobacteria</taxon>
        <taxon>Methylococcales</taxon>
        <taxon>Methylococcaceae</taxon>
        <taxon>Methylomonas</taxon>
    </lineage>
</organism>
<gene>
    <name evidence="1" type="ORF">A1507_09450</name>
</gene>
<name>A0A177NN00_9GAMM</name>
<dbReference type="Proteomes" id="UP000077857">
    <property type="component" value="Unassembled WGS sequence"/>
</dbReference>
<dbReference type="RefSeq" id="WP_054760411.1">
    <property type="nucleotide sequence ID" value="NZ_AP019777.1"/>
</dbReference>
<sequence length="65" mass="7005">MAEQEKDNTFTVVAVVTAIAIAGVVMLKQDETKHLKYSGETSAAAEAQVLAKHKDFNNDVLSQAK</sequence>
<proteinExistence type="predicted"/>
<evidence type="ECO:0000313" key="1">
    <source>
        <dbReference type="EMBL" id="OAI18569.1"/>
    </source>
</evidence>
<reference evidence="1 2" key="1">
    <citation type="submission" date="2016-03" db="EMBL/GenBank/DDBJ databases">
        <authorList>
            <person name="Ploux O."/>
        </authorList>
    </citation>
    <scope>NUCLEOTIDE SEQUENCE [LARGE SCALE GENOMIC DNA]</scope>
    <source>
        <strain evidence="1 2">R-45378</strain>
    </source>
</reference>
<dbReference type="EMBL" id="LUUJ01000057">
    <property type="protein sequence ID" value="OAI18569.1"/>
    <property type="molecule type" value="Genomic_DNA"/>
</dbReference>